<evidence type="ECO:0000313" key="3">
    <source>
        <dbReference type="Proteomes" id="UP000198683"/>
    </source>
</evidence>
<gene>
    <name evidence="2" type="ORF">SAMN05421874_10676</name>
</gene>
<proteinExistence type="predicted"/>
<dbReference type="STRING" id="683260.SAMN05421874_10676"/>
<dbReference type="Proteomes" id="UP000198683">
    <property type="component" value="Unassembled WGS sequence"/>
</dbReference>
<dbReference type="EMBL" id="FNFB01000006">
    <property type="protein sequence ID" value="SDK23438.1"/>
    <property type="molecule type" value="Genomic_DNA"/>
</dbReference>
<protein>
    <recommendedName>
        <fullName evidence="4">Lipoprotein</fullName>
    </recommendedName>
</protein>
<evidence type="ECO:0008006" key="4">
    <source>
        <dbReference type="Google" id="ProtNLM"/>
    </source>
</evidence>
<sequence>MTVARGVAVLLVAALSGCGAGDAGFDLALPLDAYDLSAAERRVVDEVRFRLLADCTRTYGVELKPSPPSARGPEEHRNAAYLGWLGDRQVEIYGYAGPPSPPVIDYTTYPVSDEQIVVLEGKRGKFHGRAVPAGGCLRRTEAILDQGSVGLLGSKAARVREEQDFFLLANDASGQASADPRVRRAEQVWSDCMKDEGFDYPYAGAAVADPRWARTAKSGQPRKVTAAEIATATADVACRDTTGYYAARRAAYRDSQQRIIADNRARLDRIKTINRVQLENARRYLAGELVATW</sequence>
<dbReference type="OrthoDB" id="4800194at2"/>
<dbReference type="PROSITE" id="PS51257">
    <property type="entry name" value="PROKAR_LIPOPROTEIN"/>
    <property type="match status" value="1"/>
</dbReference>
<dbReference type="AlphaFoldDB" id="A0A1G9A814"/>
<name>A0A1G9A814_9ACTN</name>
<reference evidence="2 3" key="1">
    <citation type="submission" date="2016-10" db="EMBL/GenBank/DDBJ databases">
        <authorList>
            <person name="de Groot N.N."/>
        </authorList>
    </citation>
    <scope>NUCLEOTIDE SEQUENCE [LARGE SCALE GENOMIC DNA]</scope>
    <source>
        <strain evidence="2 3">CGMCC 4.5681</strain>
    </source>
</reference>
<accession>A0A1G9A814</accession>
<evidence type="ECO:0000256" key="1">
    <source>
        <dbReference type="SAM" id="SignalP"/>
    </source>
</evidence>
<organism evidence="2 3">
    <name type="scientific">Nonomuraea maritima</name>
    <dbReference type="NCBI Taxonomy" id="683260"/>
    <lineage>
        <taxon>Bacteria</taxon>
        <taxon>Bacillati</taxon>
        <taxon>Actinomycetota</taxon>
        <taxon>Actinomycetes</taxon>
        <taxon>Streptosporangiales</taxon>
        <taxon>Streptosporangiaceae</taxon>
        <taxon>Nonomuraea</taxon>
    </lineage>
</organism>
<dbReference type="RefSeq" id="WP_090763273.1">
    <property type="nucleotide sequence ID" value="NZ_FNFB01000006.1"/>
</dbReference>
<evidence type="ECO:0000313" key="2">
    <source>
        <dbReference type="EMBL" id="SDK23438.1"/>
    </source>
</evidence>
<keyword evidence="3" id="KW-1185">Reference proteome</keyword>
<feature type="chain" id="PRO_5039472116" description="Lipoprotein" evidence="1">
    <location>
        <begin position="21"/>
        <end position="293"/>
    </location>
</feature>
<keyword evidence="1" id="KW-0732">Signal</keyword>
<feature type="signal peptide" evidence="1">
    <location>
        <begin position="1"/>
        <end position="20"/>
    </location>
</feature>